<gene>
    <name evidence="3 5" type="primary">rpsP</name>
    <name evidence="5" type="ORF">G6N76_16475</name>
</gene>
<evidence type="ECO:0000256" key="1">
    <source>
        <dbReference type="ARBA" id="ARBA00022980"/>
    </source>
</evidence>
<dbReference type="SUPFAM" id="SSF54565">
    <property type="entry name" value="Ribosomal protein S16"/>
    <property type="match status" value="1"/>
</dbReference>
<dbReference type="InterPro" id="IPR000307">
    <property type="entry name" value="Ribosomal_bS16"/>
</dbReference>
<sequence length="124" mass="13725">MSLKIRLARGGSKKRPYYQIVIADARSPRDGRFLEKVGSWNPMLGKDNEKRVELNVDRVKEWLAKGAQPTDRVLRFLAEAGIATRDARNNPEKAKPGKKALERVKEKEAKAAELAAAAAEAAAE</sequence>
<dbReference type="AlphaFoldDB" id="A0A6M1SAC2"/>
<evidence type="ECO:0000313" key="5">
    <source>
        <dbReference type="EMBL" id="NGO65268.1"/>
    </source>
</evidence>
<accession>A0A6M1SAC2</accession>
<reference evidence="5 6" key="1">
    <citation type="submission" date="2020-02" db="EMBL/GenBank/DDBJ databases">
        <title>Genome sequence of the type strain CCBAU10050 of Rhizobium daejeonense.</title>
        <authorList>
            <person name="Gao J."/>
            <person name="Sun J."/>
        </authorList>
    </citation>
    <scope>NUCLEOTIDE SEQUENCE [LARGE SCALE GENOMIC DNA]</scope>
    <source>
        <strain evidence="5 6">CCBAU10050</strain>
    </source>
</reference>
<keyword evidence="6" id="KW-1185">Reference proteome</keyword>
<dbReference type="EMBL" id="JAAKZH010000005">
    <property type="protein sequence ID" value="NGO65268.1"/>
    <property type="molecule type" value="Genomic_DNA"/>
</dbReference>
<keyword evidence="2 3" id="KW-0687">Ribonucleoprotein</keyword>
<dbReference type="HAMAP" id="MF_00385">
    <property type="entry name" value="Ribosomal_bS16"/>
    <property type="match status" value="1"/>
</dbReference>
<dbReference type="Gene3D" id="3.30.1320.10">
    <property type="match status" value="1"/>
</dbReference>
<evidence type="ECO:0000256" key="2">
    <source>
        <dbReference type="ARBA" id="ARBA00023274"/>
    </source>
</evidence>
<keyword evidence="1 3" id="KW-0689">Ribosomal protein</keyword>
<dbReference type="GO" id="GO:0015935">
    <property type="term" value="C:small ribosomal subunit"/>
    <property type="evidence" value="ECO:0007669"/>
    <property type="project" value="TreeGrafter"/>
</dbReference>
<evidence type="ECO:0000313" key="6">
    <source>
        <dbReference type="Proteomes" id="UP000477849"/>
    </source>
</evidence>
<comment type="similarity">
    <text evidence="3">Belongs to the bacterial ribosomal protein bS16 family.</text>
</comment>
<evidence type="ECO:0000256" key="4">
    <source>
        <dbReference type="SAM" id="MobiDB-lite"/>
    </source>
</evidence>
<proteinExistence type="inferred from homology"/>
<dbReference type="InterPro" id="IPR023803">
    <property type="entry name" value="Ribosomal_bS16_dom_sf"/>
</dbReference>
<dbReference type="Proteomes" id="UP000477849">
    <property type="component" value="Unassembled WGS sequence"/>
</dbReference>
<dbReference type="PANTHER" id="PTHR12919:SF20">
    <property type="entry name" value="SMALL RIBOSOMAL SUBUNIT PROTEIN BS16M"/>
    <property type="match status" value="1"/>
</dbReference>
<feature type="region of interest" description="Disordered" evidence="4">
    <location>
        <begin position="85"/>
        <end position="106"/>
    </location>
</feature>
<dbReference type="NCBIfam" id="TIGR00002">
    <property type="entry name" value="S16"/>
    <property type="match status" value="1"/>
</dbReference>
<dbReference type="RefSeq" id="WP_163902296.1">
    <property type="nucleotide sequence ID" value="NZ_CP048427.1"/>
</dbReference>
<comment type="caution">
    <text evidence="5">The sequence shown here is derived from an EMBL/GenBank/DDBJ whole genome shotgun (WGS) entry which is preliminary data.</text>
</comment>
<organism evidence="5 6">
    <name type="scientific">Rhizobium daejeonense</name>
    <dbReference type="NCBI Taxonomy" id="240521"/>
    <lineage>
        <taxon>Bacteria</taxon>
        <taxon>Pseudomonadati</taxon>
        <taxon>Pseudomonadota</taxon>
        <taxon>Alphaproteobacteria</taxon>
        <taxon>Hyphomicrobiales</taxon>
        <taxon>Rhizobiaceae</taxon>
        <taxon>Rhizobium/Agrobacterium group</taxon>
        <taxon>Rhizobium</taxon>
    </lineage>
</organism>
<name>A0A6M1SAC2_9HYPH</name>
<evidence type="ECO:0000256" key="3">
    <source>
        <dbReference type="HAMAP-Rule" id="MF_00385"/>
    </source>
</evidence>
<protein>
    <recommendedName>
        <fullName evidence="3">Small ribosomal subunit protein bS16</fullName>
    </recommendedName>
</protein>
<dbReference type="GO" id="GO:0006412">
    <property type="term" value="P:translation"/>
    <property type="evidence" value="ECO:0007669"/>
    <property type="project" value="UniProtKB-UniRule"/>
</dbReference>
<dbReference type="GO" id="GO:0005737">
    <property type="term" value="C:cytoplasm"/>
    <property type="evidence" value="ECO:0007669"/>
    <property type="project" value="UniProtKB-ARBA"/>
</dbReference>
<dbReference type="GO" id="GO:0003735">
    <property type="term" value="F:structural constituent of ribosome"/>
    <property type="evidence" value="ECO:0007669"/>
    <property type="project" value="InterPro"/>
</dbReference>
<dbReference type="Pfam" id="PF00886">
    <property type="entry name" value="Ribosomal_S16"/>
    <property type="match status" value="1"/>
</dbReference>
<dbReference type="PANTHER" id="PTHR12919">
    <property type="entry name" value="30S RIBOSOMAL PROTEIN S16"/>
    <property type="match status" value="1"/>
</dbReference>